<keyword evidence="3 6" id="KW-1133">Transmembrane helix</keyword>
<feature type="transmembrane region" description="Helical" evidence="6">
    <location>
        <begin position="60"/>
        <end position="77"/>
    </location>
</feature>
<dbReference type="InterPro" id="IPR003807">
    <property type="entry name" value="DUF202"/>
</dbReference>
<feature type="domain" description="DUF202" evidence="7">
    <location>
        <begin position="20"/>
        <end position="84"/>
    </location>
</feature>
<reference evidence="8 9" key="1">
    <citation type="submission" date="2019-02" db="EMBL/GenBank/DDBJ databases">
        <title>Draft Genome Sequence of Streptomyces sp. AM-2504, identified by 16S rRNA comparative analysis as a Streptomyces Kasugaensis strain.</title>
        <authorList>
            <person name="Napolioni V."/>
            <person name="Giuliodori A.M."/>
            <person name="Spurio R."/>
            <person name="Fabbretti A."/>
        </authorList>
    </citation>
    <scope>NUCLEOTIDE SEQUENCE [LARGE SCALE GENOMIC DNA]</scope>
    <source>
        <strain evidence="8 9">AM-2504</strain>
    </source>
</reference>
<dbReference type="GO" id="GO:0012505">
    <property type="term" value="C:endomembrane system"/>
    <property type="evidence" value="ECO:0007669"/>
    <property type="project" value="UniProtKB-SubCell"/>
</dbReference>
<protein>
    <submittedName>
        <fullName evidence="8">DUF202 domain-containing protein</fullName>
    </submittedName>
</protein>
<evidence type="ECO:0000313" key="9">
    <source>
        <dbReference type="Proteomes" id="UP000292452"/>
    </source>
</evidence>
<dbReference type="OrthoDB" id="3701077at2"/>
<dbReference type="GeneID" id="97373559"/>
<feature type="transmembrane region" description="Helical" evidence="6">
    <location>
        <begin position="97"/>
        <end position="116"/>
    </location>
</feature>
<dbReference type="Pfam" id="PF02656">
    <property type="entry name" value="DUF202"/>
    <property type="match status" value="1"/>
</dbReference>
<proteinExistence type="predicted"/>
<comment type="subcellular location">
    <subcellularLocation>
        <location evidence="1">Endomembrane system</location>
        <topology evidence="1">Multi-pass membrane protein</topology>
    </subcellularLocation>
</comment>
<evidence type="ECO:0000256" key="1">
    <source>
        <dbReference type="ARBA" id="ARBA00004127"/>
    </source>
</evidence>
<dbReference type="Proteomes" id="UP000292452">
    <property type="component" value="Unassembled WGS sequence"/>
</dbReference>
<dbReference type="EMBL" id="SIXH01000112">
    <property type="protein sequence ID" value="TBO58850.1"/>
    <property type="molecule type" value="Genomic_DNA"/>
</dbReference>
<evidence type="ECO:0000256" key="3">
    <source>
        <dbReference type="ARBA" id="ARBA00022989"/>
    </source>
</evidence>
<evidence type="ECO:0000256" key="2">
    <source>
        <dbReference type="ARBA" id="ARBA00022692"/>
    </source>
</evidence>
<evidence type="ECO:0000256" key="5">
    <source>
        <dbReference type="SAM" id="MobiDB-lite"/>
    </source>
</evidence>
<evidence type="ECO:0000256" key="6">
    <source>
        <dbReference type="SAM" id="Phobius"/>
    </source>
</evidence>
<dbReference type="RefSeq" id="WP_052855359.1">
    <property type="nucleotide sequence ID" value="NZ_NDXL01000003.1"/>
</dbReference>
<evidence type="ECO:0000313" key="8">
    <source>
        <dbReference type="EMBL" id="TBO58850.1"/>
    </source>
</evidence>
<keyword evidence="2 6" id="KW-0812">Transmembrane</keyword>
<feature type="region of interest" description="Disordered" evidence="5">
    <location>
        <begin position="1"/>
        <end position="24"/>
    </location>
</feature>
<sequence length="119" mass="12318">MGDPGREDARPPGPAPHRDAGLQPERTRLAWRRSSLSATVVAVLAGRQLVRSGAPGPVEVLGTALLGLMWLMFVVIAHRRMRALAAARPAGLPPRAALLLGGGTVALAVFGAAILLPGH</sequence>
<organism evidence="8 9">
    <name type="scientific">Streptomyces kasugaensis</name>
    <dbReference type="NCBI Taxonomy" id="1946"/>
    <lineage>
        <taxon>Bacteria</taxon>
        <taxon>Bacillati</taxon>
        <taxon>Actinomycetota</taxon>
        <taxon>Actinomycetes</taxon>
        <taxon>Kitasatosporales</taxon>
        <taxon>Streptomycetaceae</taxon>
        <taxon>Streptomyces</taxon>
    </lineage>
</organism>
<keyword evidence="9" id="KW-1185">Reference proteome</keyword>
<accession>A0A4Q9HX34</accession>
<dbReference type="AlphaFoldDB" id="A0A4Q9HX34"/>
<keyword evidence="4 6" id="KW-0472">Membrane</keyword>
<evidence type="ECO:0000256" key="4">
    <source>
        <dbReference type="ARBA" id="ARBA00023136"/>
    </source>
</evidence>
<gene>
    <name evidence="8" type="ORF">EYS09_15230</name>
</gene>
<name>A0A4Q9HX34_STRKA</name>
<evidence type="ECO:0000259" key="7">
    <source>
        <dbReference type="Pfam" id="PF02656"/>
    </source>
</evidence>
<comment type="caution">
    <text evidence="8">The sequence shown here is derived from an EMBL/GenBank/DDBJ whole genome shotgun (WGS) entry which is preliminary data.</text>
</comment>